<dbReference type="AlphaFoldDB" id="A0A6C0JFT0"/>
<name>A0A6C0JFT0_9ZZZZ</name>
<dbReference type="EMBL" id="MN740401">
    <property type="protein sequence ID" value="QHU04459.1"/>
    <property type="molecule type" value="Genomic_DNA"/>
</dbReference>
<dbReference type="Gene3D" id="3.30.2010.10">
    <property type="entry name" value="Metalloproteases ('zincins'), catalytic domain"/>
    <property type="match status" value="1"/>
</dbReference>
<organism evidence="1">
    <name type="scientific">viral metagenome</name>
    <dbReference type="NCBI Taxonomy" id="1070528"/>
    <lineage>
        <taxon>unclassified sequences</taxon>
        <taxon>metagenomes</taxon>
        <taxon>organismal metagenomes</taxon>
    </lineage>
</organism>
<evidence type="ECO:0000313" key="1">
    <source>
        <dbReference type="EMBL" id="QHU04459.1"/>
    </source>
</evidence>
<proteinExistence type="predicted"/>
<accession>A0A6C0JFT0</accession>
<reference evidence="1" key="1">
    <citation type="journal article" date="2020" name="Nature">
        <title>Giant virus diversity and host interactions through global metagenomics.</title>
        <authorList>
            <person name="Schulz F."/>
            <person name="Roux S."/>
            <person name="Paez-Espino D."/>
            <person name="Jungbluth S."/>
            <person name="Walsh D.A."/>
            <person name="Denef V.J."/>
            <person name="McMahon K.D."/>
            <person name="Konstantinidis K.T."/>
            <person name="Eloe-Fadrosh E.A."/>
            <person name="Kyrpides N.C."/>
            <person name="Woyke T."/>
        </authorList>
    </citation>
    <scope>NUCLEOTIDE SEQUENCE</scope>
    <source>
        <strain evidence="1">GVMAG-M-3300027708-51</strain>
    </source>
</reference>
<sequence>MLPVAIGVTAAAVAMSYFTNPKNTVAMEGTDGKTYEMQNLPHKEEALKLMVTIHTNVEKLRTYYSDPLVAADPPVGRFLANYNPDVFVENDMHSPDTSYSENKGQKIVVCLRDKTRPPEYPLVDENTVMFVILHEMSHLMTETIGHTPEFWANFKRVLHDGVKLGIYKPVNYAHSPTPYCGMKITDSPI</sequence>
<protein>
    <submittedName>
        <fullName evidence="1">Uncharacterized protein</fullName>
    </submittedName>
</protein>